<dbReference type="InterPro" id="IPR007848">
    <property type="entry name" value="Small_mtfrase_dom"/>
</dbReference>
<keyword evidence="2" id="KW-0489">Methyltransferase</keyword>
<dbReference type="AlphaFoldDB" id="A0AAC9LAK3"/>
<keyword evidence="2" id="KW-0808">Transferase</keyword>
<reference evidence="3" key="1">
    <citation type="submission" date="2016-06" db="EMBL/GenBank/DDBJ databases">
        <title>Complete genome sequence of Actinoalloteichus fjordicus DSM 46855 (=ADI127-17), type strain of the new species Actinoalloteichus fjordicus.</title>
        <authorList>
            <person name="Ruckert C."/>
            <person name="Nouioui I."/>
            <person name="Willmese J."/>
            <person name="van Wezel G."/>
            <person name="Klenk H.-P."/>
            <person name="Kalinowski J."/>
            <person name="Zotchev S.B."/>
        </authorList>
    </citation>
    <scope>NUCLEOTIDE SEQUENCE [LARGE SCALE GENOMIC DNA]</scope>
    <source>
        <strain evidence="3">ADI127-7</strain>
    </source>
</reference>
<gene>
    <name evidence="2" type="ORF">UA74_05180</name>
</gene>
<name>A0AAC9LAK3_9PSEU</name>
<dbReference type="RefSeq" id="WP_075739283.1">
    <property type="nucleotide sequence ID" value="NZ_CP016076.1"/>
</dbReference>
<accession>A0AAC9LAK3</accession>
<feature type="domain" description="Methyltransferase small" evidence="1">
    <location>
        <begin position="162"/>
        <end position="235"/>
    </location>
</feature>
<keyword evidence="3" id="KW-1185">Reference proteome</keyword>
<dbReference type="KEGG" id="acad:UA74_05180"/>
<dbReference type="SUPFAM" id="SSF53335">
    <property type="entry name" value="S-adenosyl-L-methionine-dependent methyltransferases"/>
    <property type="match status" value="1"/>
</dbReference>
<dbReference type="CDD" id="cd02440">
    <property type="entry name" value="AdoMet_MTases"/>
    <property type="match status" value="1"/>
</dbReference>
<evidence type="ECO:0000313" key="2">
    <source>
        <dbReference type="EMBL" id="APU13112.1"/>
    </source>
</evidence>
<dbReference type="GO" id="GO:0032259">
    <property type="term" value="P:methylation"/>
    <property type="evidence" value="ECO:0007669"/>
    <property type="project" value="UniProtKB-KW"/>
</dbReference>
<dbReference type="Gene3D" id="3.40.50.150">
    <property type="entry name" value="Vaccinia Virus protein VP39"/>
    <property type="match status" value="1"/>
</dbReference>
<dbReference type="GO" id="GO:0008168">
    <property type="term" value="F:methyltransferase activity"/>
    <property type="evidence" value="ECO:0007669"/>
    <property type="project" value="UniProtKB-KW"/>
</dbReference>
<proteinExistence type="predicted"/>
<dbReference type="EMBL" id="CP016076">
    <property type="protein sequence ID" value="APU13112.1"/>
    <property type="molecule type" value="Genomic_DNA"/>
</dbReference>
<sequence>MDTFWAERDSLGRLGALLRAANYRTDQLPTLLALDTSSDTVLSDIGRFSLYHLGEVSLIDDPAAVLFELFLLGGQVQAERWRLLAPELAALLVDLGLVTILPDRERRGTVAITEYQDGFFLSDRLFEHGPDGFTRDWPDGGCMPPHASSIELLRGVEDLDLPGRSFLDMGCGSGFLSQLAASGHPQRVGVDIGARSVAYATANAAINGVDARYVVGDCTTYTDPATYSRIAFNAPDSTTAFAFINTTLRDLLDQRGVAQVWFDTEITAADGSLDGLLRRMIPDRDSWHLSTATDSSSPFTLSRDMVRDRWIPPHSLLAVGRAERAAYLDALAEREVLEVQSVLLSLRAS</sequence>
<dbReference type="Pfam" id="PF05175">
    <property type="entry name" value="MTS"/>
    <property type="match status" value="1"/>
</dbReference>
<evidence type="ECO:0000313" key="3">
    <source>
        <dbReference type="Proteomes" id="UP000185511"/>
    </source>
</evidence>
<evidence type="ECO:0000259" key="1">
    <source>
        <dbReference type="Pfam" id="PF05175"/>
    </source>
</evidence>
<protein>
    <submittedName>
        <fullName evidence="2">Methyltransferase family protein</fullName>
    </submittedName>
</protein>
<dbReference type="Proteomes" id="UP000185511">
    <property type="component" value="Chromosome"/>
</dbReference>
<dbReference type="InterPro" id="IPR029063">
    <property type="entry name" value="SAM-dependent_MTases_sf"/>
</dbReference>
<organism evidence="2 3">
    <name type="scientific">Actinoalloteichus fjordicus</name>
    <dbReference type="NCBI Taxonomy" id="1612552"/>
    <lineage>
        <taxon>Bacteria</taxon>
        <taxon>Bacillati</taxon>
        <taxon>Actinomycetota</taxon>
        <taxon>Actinomycetes</taxon>
        <taxon>Pseudonocardiales</taxon>
        <taxon>Pseudonocardiaceae</taxon>
        <taxon>Actinoalloteichus</taxon>
    </lineage>
</organism>